<dbReference type="EMBL" id="JANJYI010000008">
    <property type="protein sequence ID" value="KAK2639226.1"/>
    <property type="molecule type" value="Genomic_DNA"/>
</dbReference>
<feature type="compositionally biased region" description="Polar residues" evidence="1">
    <location>
        <begin position="110"/>
        <end position="119"/>
    </location>
</feature>
<feature type="compositionally biased region" description="Basic and acidic residues" evidence="1">
    <location>
        <begin position="93"/>
        <end position="105"/>
    </location>
</feature>
<dbReference type="Proteomes" id="UP001280121">
    <property type="component" value="Unassembled WGS sequence"/>
</dbReference>
<dbReference type="AlphaFoldDB" id="A0AAD9WQ32"/>
<evidence type="ECO:0000256" key="1">
    <source>
        <dbReference type="SAM" id="MobiDB-lite"/>
    </source>
</evidence>
<evidence type="ECO:0000313" key="2">
    <source>
        <dbReference type="EMBL" id="KAK2639226.1"/>
    </source>
</evidence>
<gene>
    <name evidence="2" type="ORF">Ddye_027021</name>
</gene>
<evidence type="ECO:0000313" key="3">
    <source>
        <dbReference type="Proteomes" id="UP001280121"/>
    </source>
</evidence>
<sequence length="119" mass="13109">MFHLKFECKVVQPIKSAFSSLNSTPRKSKAAKARCFVGSAKRLKRAMESRYSTKSTKVSFKKSLEKSPKTLKQKKKDINASSTLGSLLKKAKKPAETSKEKEELRAVSASAGSSTKELP</sequence>
<proteinExistence type="predicted"/>
<accession>A0AAD9WQ32</accession>
<name>A0AAD9WQ32_9ROSI</name>
<keyword evidence="3" id="KW-1185">Reference proteome</keyword>
<reference evidence="2" key="1">
    <citation type="journal article" date="2023" name="Plant J.">
        <title>Genome sequences and population genomics provide insights into the demographic history, inbreeding, and mutation load of two 'living fossil' tree species of Dipteronia.</title>
        <authorList>
            <person name="Feng Y."/>
            <person name="Comes H.P."/>
            <person name="Chen J."/>
            <person name="Zhu S."/>
            <person name="Lu R."/>
            <person name="Zhang X."/>
            <person name="Li P."/>
            <person name="Qiu J."/>
            <person name="Olsen K.M."/>
            <person name="Qiu Y."/>
        </authorList>
    </citation>
    <scope>NUCLEOTIDE SEQUENCE</scope>
    <source>
        <strain evidence="2">KIB01</strain>
    </source>
</reference>
<protein>
    <submittedName>
        <fullName evidence="2">Uncharacterized protein</fullName>
    </submittedName>
</protein>
<feature type="region of interest" description="Disordered" evidence="1">
    <location>
        <begin position="47"/>
        <end position="119"/>
    </location>
</feature>
<organism evidence="2 3">
    <name type="scientific">Dipteronia dyeriana</name>
    <dbReference type="NCBI Taxonomy" id="168575"/>
    <lineage>
        <taxon>Eukaryota</taxon>
        <taxon>Viridiplantae</taxon>
        <taxon>Streptophyta</taxon>
        <taxon>Embryophyta</taxon>
        <taxon>Tracheophyta</taxon>
        <taxon>Spermatophyta</taxon>
        <taxon>Magnoliopsida</taxon>
        <taxon>eudicotyledons</taxon>
        <taxon>Gunneridae</taxon>
        <taxon>Pentapetalae</taxon>
        <taxon>rosids</taxon>
        <taxon>malvids</taxon>
        <taxon>Sapindales</taxon>
        <taxon>Sapindaceae</taxon>
        <taxon>Hippocastanoideae</taxon>
        <taxon>Acereae</taxon>
        <taxon>Dipteronia</taxon>
    </lineage>
</organism>
<comment type="caution">
    <text evidence="2">The sequence shown here is derived from an EMBL/GenBank/DDBJ whole genome shotgun (WGS) entry which is preliminary data.</text>
</comment>